<dbReference type="EMBL" id="CP008874">
    <property type="protein sequence ID" value="AKH96753.1"/>
    <property type="molecule type" value="Genomic_DNA"/>
</dbReference>
<evidence type="ECO:0000313" key="4">
    <source>
        <dbReference type="EMBL" id="ALG81155.1"/>
    </source>
</evidence>
<evidence type="ECO:0000259" key="2">
    <source>
        <dbReference type="Pfam" id="PF26444"/>
    </source>
</evidence>
<proteinExistence type="predicted"/>
<reference evidence="3 6" key="1">
    <citation type="journal article" date="2015" name="ISME J.">
        <title>Elemental sulfur and acetate can support life of a novel strictly anaerobic haloarchaeon.</title>
        <authorList>
            <person name="Sorokin D.Y."/>
            <person name="Kublanov I.V."/>
            <person name="Gavrilov S.N."/>
            <person name="Rojo D."/>
            <person name="Roman P."/>
            <person name="Golyshin P.N."/>
            <person name="Slepak V.Z."/>
            <person name="Smedile F."/>
            <person name="Ferrer M."/>
            <person name="Messina E."/>
            <person name="La Cono V."/>
            <person name="Yakimov M.M."/>
        </authorList>
    </citation>
    <scope>NUCLEOTIDE SEQUENCE [LARGE SCALE GENOMIC DNA]</scope>
    <source>
        <strain evidence="3 6">HSR2</strain>
    </source>
</reference>
<keyword evidence="1" id="KW-1133">Transmembrane helix</keyword>
<gene>
    <name evidence="4" type="ORF">HLASA_0243</name>
    <name evidence="3" type="ORF">HLASF_0243</name>
</gene>
<dbReference type="KEGG" id="hsu:HLASF_0243"/>
<protein>
    <recommendedName>
        <fullName evidence="2">DUF8123 domain-containing protein</fullName>
    </recommendedName>
</protein>
<dbReference type="InterPro" id="IPR058436">
    <property type="entry name" value="DUF8123"/>
</dbReference>
<dbReference type="HOGENOM" id="CLU_198699_0_0_2"/>
<dbReference type="GeneID" id="26009616"/>
<dbReference type="Proteomes" id="UP000069906">
    <property type="component" value="Chromosome"/>
</dbReference>
<keyword evidence="1" id="KW-0812">Transmembrane</keyword>
<evidence type="ECO:0000313" key="6">
    <source>
        <dbReference type="Proteomes" id="UP000069906"/>
    </source>
</evidence>
<evidence type="ECO:0000256" key="1">
    <source>
        <dbReference type="SAM" id="Phobius"/>
    </source>
</evidence>
<keyword evidence="6" id="KW-1185">Reference proteome</keyword>
<name>A0A0F7PBN7_9EURY</name>
<sequence>MDLPIRDRLDPVGTVAGAFVVLLSLSILLTRPWRYTGEGAMMGLQIVGAVAALAIGVGLAYLAHVVE</sequence>
<keyword evidence="1" id="KW-0472">Membrane</keyword>
<dbReference type="STRING" id="1604004.HLASA_0243"/>
<reference evidence="4 5" key="3">
    <citation type="journal article" date="2016" name="Stand. Genomic Sci.">
        <title>Complete genome sequence of 'Halanaeroarchaeum sulfurireducens' M27-SA2, a sulfur-reducing and acetate-oxidizing haloarchaeon from the deep-sea hypersaline anoxic lake Medee.</title>
        <authorList>
            <person name="Messina E."/>
            <person name="Sorokin D.Y."/>
            <person name="Kublanov I.V."/>
            <person name="Toshchakov S."/>
            <person name="Lopatina A."/>
            <person name="Arcadi E."/>
            <person name="Smedile F."/>
            <person name="La Spada G."/>
            <person name="La Cono V."/>
            <person name="Yakimov M.M."/>
        </authorList>
    </citation>
    <scope>NUCLEOTIDE SEQUENCE [LARGE SCALE GENOMIC DNA]</scope>
    <source>
        <strain evidence="4 5">M27-SA2</strain>
    </source>
</reference>
<dbReference type="AlphaFoldDB" id="A0A0F7PBN7"/>
<organism evidence="3 6">
    <name type="scientific">Halanaeroarchaeum sulfurireducens</name>
    <dbReference type="NCBI Taxonomy" id="1604004"/>
    <lineage>
        <taxon>Archaea</taxon>
        <taxon>Methanobacteriati</taxon>
        <taxon>Methanobacteriota</taxon>
        <taxon>Stenosarchaea group</taxon>
        <taxon>Halobacteria</taxon>
        <taxon>Halobacteriales</taxon>
        <taxon>Halobacteriaceae</taxon>
        <taxon>Halanaeroarchaeum</taxon>
    </lineage>
</organism>
<evidence type="ECO:0000313" key="5">
    <source>
        <dbReference type="Proteomes" id="UP000060390"/>
    </source>
</evidence>
<feature type="domain" description="DUF8123" evidence="2">
    <location>
        <begin position="4"/>
        <end position="65"/>
    </location>
</feature>
<dbReference type="Pfam" id="PF26444">
    <property type="entry name" value="DUF8123"/>
    <property type="match status" value="1"/>
</dbReference>
<dbReference type="KEGG" id="hsf:HLASA_0243"/>
<feature type="transmembrane region" description="Helical" evidence="1">
    <location>
        <begin position="42"/>
        <end position="63"/>
    </location>
</feature>
<dbReference type="EMBL" id="CP011564">
    <property type="protein sequence ID" value="ALG81155.1"/>
    <property type="molecule type" value="Genomic_DNA"/>
</dbReference>
<evidence type="ECO:0000313" key="3">
    <source>
        <dbReference type="EMBL" id="AKH96753.1"/>
    </source>
</evidence>
<dbReference type="RefSeq" id="WP_050047593.1">
    <property type="nucleotide sequence ID" value="NZ_CP008874.1"/>
</dbReference>
<feature type="transmembrane region" description="Helical" evidence="1">
    <location>
        <begin position="12"/>
        <end position="30"/>
    </location>
</feature>
<dbReference type="Proteomes" id="UP000060390">
    <property type="component" value="Chromosome"/>
</dbReference>
<reference evidence="5" key="2">
    <citation type="submission" date="2015-05" db="EMBL/GenBank/DDBJ databases">
        <title>Complete genome sequence of Halanaeroarchaeum sulfurireducens type strain M27-SA2, a sulfate-reducer haloarchaeon from marine anoxic lake Medee.</title>
        <authorList>
            <person name="Messina E."/>
            <person name="Kublanov I.V."/>
            <person name="Toshchakov S."/>
            <person name="Arcadi E."/>
            <person name="La Spada G."/>
            <person name="La Cono V."/>
            <person name="Yakimov M.M."/>
        </authorList>
    </citation>
    <scope>NUCLEOTIDE SEQUENCE [LARGE SCALE GENOMIC DNA]</scope>
    <source>
        <strain evidence="5">M27-SA2</strain>
    </source>
</reference>
<accession>A0A0F7PBN7</accession>